<comment type="caution">
    <text evidence="2">The sequence shown here is derived from an EMBL/GenBank/DDBJ whole genome shotgun (WGS) entry which is preliminary data.</text>
</comment>
<dbReference type="Pfam" id="PF00201">
    <property type="entry name" value="UDPGT"/>
    <property type="match status" value="1"/>
</dbReference>
<dbReference type="AlphaFoldDB" id="A0A1M2VIN9"/>
<dbReference type="Gene3D" id="3.40.50.2000">
    <property type="entry name" value="Glycogen Phosphorylase B"/>
    <property type="match status" value="2"/>
</dbReference>
<gene>
    <name evidence="2" type="ORF">TRAPUB_1713</name>
</gene>
<dbReference type="OMA" id="NPMISAT"/>
<dbReference type="SUPFAM" id="SSF53756">
    <property type="entry name" value="UDP-Glycosyltransferase/glycogen phosphorylase"/>
    <property type="match status" value="1"/>
</dbReference>
<keyword evidence="1 2" id="KW-0808">Transferase</keyword>
<dbReference type="CDD" id="cd03784">
    <property type="entry name" value="GT1_Gtf-like"/>
    <property type="match status" value="1"/>
</dbReference>
<sequence>MATKHLVITPFQGWGHIRPVCTLATRIVQLDPSVTVTFFVAAMFFPLAQAEISRSFADGEDAATRIRVIALAQHENPMISATYEEAFGEAWTKIVAQEPITCVKTGAVHAPIPIAPKQVILDFFAPRTFAFIRKEAPDVKISTWYPSAAYSGFYLFGPESLGGRGNLLIKAEEEAATTGKPFDVAAAEVFSKTEGKVVRVPGLPPMYDYEYEPQVMPLPPPLVGNSFIKAHDLLLKTDAVLTMSPAALEPEEAVVAFRQWLGSLGKKVYFTGPLMPDGANADAGEKTASPVGQQIHAFLDRQMQEKGKHSVLYISFGSMFFPLNPEVFAAFLEVVMEQKIPFIVSHPSPFAVFSDELKKKVEEYGNGFFSPWSPQQTVLNHPATGWFVTHAGFNSTLEAIHAGVPLICWPFLGDQPVNTIVLAETHQVAYELLEVRTGQGLRPIFRTGKAPTGTLDAVRAEARDVLARAFGEDGAQRRARLLALKERVNESWAEGGASRKDVGAFISTLQ</sequence>
<dbReference type="EMBL" id="MNAD01001178">
    <property type="protein sequence ID" value="OJT07393.1"/>
    <property type="molecule type" value="Genomic_DNA"/>
</dbReference>
<keyword evidence="3" id="KW-1185">Reference proteome</keyword>
<dbReference type="InterPro" id="IPR050481">
    <property type="entry name" value="UDP-glycosyltransf_plant"/>
</dbReference>
<organism evidence="2 3">
    <name type="scientific">Trametes pubescens</name>
    <name type="common">White-rot fungus</name>
    <dbReference type="NCBI Taxonomy" id="154538"/>
    <lineage>
        <taxon>Eukaryota</taxon>
        <taxon>Fungi</taxon>
        <taxon>Dikarya</taxon>
        <taxon>Basidiomycota</taxon>
        <taxon>Agaricomycotina</taxon>
        <taxon>Agaricomycetes</taxon>
        <taxon>Polyporales</taxon>
        <taxon>Polyporaceae</taxon>
        <taxon>Trametes</taxon>
    </lineage>
</organism>
<dbReference type="PANTHER" id="PTHR48049:SF132">
    <property type="entry name" value="GLYCOSYLTRANSFERASE"/>
    <property type="match status" value="1"/>
</dbReference>
<dbReference type="STRING" id="154538.A0A1M2VIN9"/>
<name>A0A1M2VIN9_TRAPU</name>
<evidence type="ECO:0000313" key="2">
    <source>
        <dbReference type="EMBL" id="OJT07393.1"/>
    </source>
</evidence>
<dbReference type="Proteomes" id="UP000184267">
    <property type="component" value="Unassembled WGS sequence"/>
</dbReference>
<evidence type="ECO:0000256" key="1">
    <source>
        <dbReference type="ARBA" id="ARBA00022679"/>
    </source>
</evidence>
<reference evidence="2 3" key="1">
    <citation type="submission" date="2016-10" db="EMBL/GenBank/DDBJ databases">
        <title>Genome sequence of the basidiomycete white-rot fungus Trametes pubescens.</title>
        <authorList>
            <person name="Makela M.R."/>
            <person name="Granchi Z."/>
            <person name="Peng M."/>
            <person name="De Vries R.P."/>
            <person name="Grigoriev I."/>
            <person name="Riley R."/>
            <person name="Hilden K."/>
        </authorList>
    </citation>
    <scope>NUCLEOTIDE SEQUENCE [LARGE SCALE GENOMIC DNA]</scope>
    <source>
        <strain evidence="2 3">FBCC735</strain>
    </source>
</reference>
<dbReference type="OrthoDB" id="5835829at2759"/>
<dbReference type="PANTHER" id="PTHR48049">
    <property type="entry name" value="GLYCOSYLTRANSFERASE"/>
    <property type="match status" value="1"/>
</dbReference>
<dbReference type="GO" id="GO:0035251">
    <property type="term" value="F:UDP-glucosyltransferase activity"/>
    <property type="evidence" value="ECO:0007669"/>
    <property type="project" value="InterPro"/>
</dbReference>
<accession>A0A1M2VIN9</accession>
<dbReference type="InterPro" id="IPR002213">
    <property type="entry name" value="UDP_glucos_trans"/>
</dbReference>
<evidence type="ECO:0000313" key="3">
    <source>
        <dbReference type="Proteomes" id="UP000184267"/>
    </source>
</evidence>
<protein>
    <submittedName>
        <fullName evidence="2">UDP-glycosyltransferase 87A1</fullName>
    </submittedName>
</protein>
<proteinExistence type="predicted"/>